<dbReference type="CDD" id="cd18008">
    <property type="entry name" value="DEXDc_SHPRH-like"/>
    <property type="match status" value="1"/>
</dbReference>
<dbReference type="SMART" id="SM00487">
    <property type="entry name" value="DEXDc"/>
    <property type="match status" value="1"/>
</dbReference>
<sequence>MKSSLRNYQVLGAGFMRERERGDDLPKGGICSDTMGFGKTVMTLSCIVNDLLFRRRTKEPGPRTTLIVVPSTLVAQWRSEIEKHVKVKENKMKVMTYRSGSRIDSNDGPEMLASYDIVVTTYYEVMHSFPKGEIPLHLQTSEEKARWWKKFFDKHKGLLHHVEFRRIVLDEAQQIKNHKGRTSLACRQILAELRWALSGTPILNGPLELYAYFKFLKVPSTGSFRIFKANYYGNNEAEKLQRLELILQSFMLRRTHKDKLFGVPILKLPKAGEYTHVCKFNDTERAVYEIVRKRMIEKINSFSRENTLQRNYSNVLVMLLRLRQMTGNLILVETVMRDLLLPEDHEKLAQLTLVEGHIDDQREAQIVGLRRILAQNSVANQPDPSTSSEDGTQQPYELPEADEQVDTGMMHGLTYNFGKYLATLRQGKQWEELQARTLCSECRQLPEDPMVTSCYHIYCKMCLEQVQHRAAARGTQHARCSTCQDEYSKAIPCGNYELESVVQSQDFESDSEAGPTSKYWKKKQRKKAKDNKSDEEVIQNWIDLNGSVLPSAKTIAIKSQVLNWLEEDPNCKIIIYTQFVTMIQILSKVCEQERWGYCQFHGKMSLDQRDTTIKRFAEKPEIKIMLASLKCGGIGLNLTMANHVISVDSWWNLGLEQQAFGRVFRIGQNRACSLTKLTVQGTIDEEMIAMQNRKQAQIDSVMGDEKSEGKKLSIVEMMRLFGRVEEDEGTGRPFIVVENQETVPRFDQDSEDEGDEE</sequence>
<dbReference type="InterPro" id="IPR050628">
    <property type="entry name" value="SNF2_RAD54_helicase_TF"/>
</dbReference>
<dbReference type="PROSITE" id="PS00518">
    <property type="entry name" value="ZF_RING_1"/>
    <property type="match status" value="1"/>
</dbReference>
<feature type="domain" description="Helicase C-terminal" evidence="13">
    <location>
        <begin position="557"/>
        <end position="718"/>
    </location>
</feature>
<keyword evidence="4 9" id="KW-0863">Zinc-finger</keyword>
<dbReference type="Gene3D" id="3.40.50.300">
    <property type="entry name" value="P-loop containing nucleotide triphosphate hydrolases"/>
    <property type="match status" value="1"/>
</dbReference>
<name>A0ABR1XNR0_9PEZI</name>
<dbReference type="PANTHER" id="PTHR45626:SF17">
    <property type="entry name" value="HELICASE-LIKE TRANSCRIPTION FACTOR"/>
    <property type="match status" value="1"/>
</dbReference>
<dbReference type="InterPro" id="IPR038718">
    <property type="entry name" value="SNF2-like_sf"/>
</dbReference>
<evidence type="ECO:0000313" key="15">
    <source>
        <dbReference type="Proteomes" id="UP001456524"/>
    </source>
</evidence>
<dbReference type="SUPFAM" id="SSF57850">
    <property type="entry name" value="RING/U-box"/>
    <property type="match status" value="1"/>
</dbReference>
<dbReference type="Proteomes" id="UP001456524">
    <property type="component" value="Unassembled WGS sequence"/>
</dbReference>
<dbReference type="InterPro" id="IPR014001">
    <property type="entry name" value="Helicase_ATP-bd"/>
</dbReference>
<evidence type="ECO:0000256" key="4">
    <source>
        <dbReference type="ARBA" id="ARBA00022771"/>
    </source>
</evidence>
<reference evidence="14 15" key="1">
    <citation type="journal article" date="2022" name="G3 (Bethesda)">
        <title>Enemy or ally: a genomic approach to elucidate the lifestyle of Phyllosticta citrichinaensis.</title>
        <authorList>
            <person name="Buijs V.A."/>
            <person name="Groenewald J.Z."/>
            <person name="Haridas S."/>
            <person name="LaButti K.M."/>
            <person name="Lipzen A."/>
            <person name="Martin F.M."/>
            <person name="Barry K."/>
            <person name="Grigoriev I.V."/>
            <person name="Crous P.W."/>
            <person name="Seidl M.F."/>
        </authorList>
    </citation>
    <scope>NUCLEOTIDE SEQUENCE [LARGE SCALE GENOMIC DNA]</scope>
    <source>
        <strain evidence="14 15">CBS 129764</strain>
    </source>
</reference>
<dbReference type="PROSITE" id="PS51194">
    <property type="entry name" value="HELICASE_CTER"/>
    <property type="match status" value="1"/>
</dbReference>
<evidence type="ECO:0000256" key="9">
    <source>
        <dbReference type="PROSITE-ProRule" id="PRU00175"/>
    </source>
</evidence>
<dbReference type="InterPro" id="IPR017907">
    <property type="entry name" value="Znf_RING_CS"/>
</dbReference>
<comment type="caution">
    <text evidence="14">The sequence shown here is derived from an EMBL/GenBank/DDBJ whole genome shotgun (WGS) entry which is preliminary data.</text>
</comment>
<evidence type="ECO:0000256" key="5">
    <source>
        <dbReference type="ARBA" id="ARBA00022801"/>
    </source>
</evidence>
<evidence type="ECO:0000313" key="14">
    <source>
        <dbReference type="EMBL" id="KAK8161838.1"/>
    </source>
</evidence>
<evidence type="ECO:0000259" key="13">
    <source>
        <dbReference type="PROSITE" id="PS51194"/>
    </source>
</evidence>
<feature type="domain" description="Helicase ATP-binding" evidence="12">
    <location>
        <begin position="20"/>
        <end position="219"/>
    </location>
</feature>
<evidence type="ECO:0000256" key="7">
    <source>
        <dbReference type="ARBA" id="ARBA00022833"/>
    </source>
</evidence>
<dbReference type="InterPro" id="IPR000330">
    <property type="entry name" value="SNF2_N"/>
</dbReference>
<keyword evidence="3" id="KW-0547">Nucleotide-binding</keyword>
<dbReference type="InterPro" id="IPR018957">
    <property type="entry name" value="Znf_C3HC4_RING-type"/>
</dbReference>
<dbReference type="InterPro" id="IPR027417">
    <property type="entry name" value="P-loop_NTPase"/>
</dbReference>
<dbReference type="Pfam" id="PF00176">
    <property type="entry name" value="SNF2-rel_dom"/>
    <property type="match status" value="1"/>
</dbReference>
<feature type="domain" description="RING-type" evidence="11">
    <location>
        <begin position="439"/>
        <end position="484"/>
    </location>
</feature>
<feature type="region of interest" description="Disordered" evidence="10">
    <location>
        <begin position="732"/>
        <end position="757"/>
    </location>
</feature>
<evidence type="ECO:0000259" key="12">
    <source>
        <dbReference type="PROSITE" id="PS51192"/>
    </source>
</evidence>
<keyword evidence="6" id="KW-0347">Helicase</keyword>
<dbReference type="Pfam" id="PF00097">
    <property type="entry name" value="zf-C3HC4"/>
    <property type="match status" value="1"/>
</dbReference>
<dbReference type="Pfam" id="PF00271">
    <property type="entry name" value="Helicase_C"/>
    <property type="match status" value="1"/>
</dbReference>
<dbReference type="PROSITE" id="PS50089">
    <property type="entry name" value="ZF_RING_2"/>
    <property type="match status" value="1"/>
</dbReference>
<feature type="region of interest" description="Disordered" evidence="10">
    <location>
        <begin position="507"/>
        <end position="526"/>
    </location>
</feature>
<evidence type="ECO:0000256" key="6">
    <source>
        <dbReference type="ARBA" id="ARBA00022806"/>
    </source>
</evidence>
<gene>
    <name evidence="14" type="ORF">IWX90DRAFT_458325</name>
</gene>
<dbReference type="Gene3D" id="3.30.40.10">
    <property type="entry name" value="Zinc/RING finger domain, C3HC4 (zinc finger)"/>
    <property type="match status" value="1"/>
</dbReference>
<dbReference type="Gene3D" id="3.40.50.10810">
    <property type="entry name" value="Tandem AAA-ATPase domain"/>
    <property type="match status" value="1"/>
</dbReference>
<keyword evidence="15" id="KW-1185">Reference proteome</keyword>
<dbReference type="CDD" id="cd18793">
    <property type="entry name" value="SF2_C_SNF"/>
    <property type="match status" value="1"/>
</dbReference>
<evidence type="ECO:0000256" key="1">
    <source>
        <dbReference type="ARBA" id="ARBA00007025"/>
    </source>
</evidence>
<proteinExistence type="inferred from homology"/>
<comment type="similarity">
    <text evidence="1">Belongs to the SNF2/RAD54 helicase family.</text>
</comment>
<organism evidence="14 15">
    <name type="scientific">Phyllosticta citrichinensis</name>
    <dbReference type="NCBI Taxonomy" id="1130410"/>
    <lineage>
        <taxon>Eukaryota</taxon>
        <taxon>Fungi</taxon>
        <taxon>Dikarya</taxon>
        <taxon>Ascomycota</taxon>
        <taxon>Pezizomycotina</taxon>
        <taxon>Dothideomycetes</taxon>
        <taxon>Dothideomycetes incertae sedis</taxon>
        <taxon>Botryosphaeriales</taxon>
        <taxon>Phyllostictaceae</taxon>
        <taxon>Phyllosticta</taxon>
    </lineage>
</organism>
<evidence type="ECO:0000259" key="11">
    <source>
        <dbReference type="PROSITE" id="PS50089"/>
    </source>
</evidence>
<keyword evidence="5" id="KW-0378">Hydrolase</keyword>
<dbReference type="SMART" id="SM00490">
    <property type="entry name" value="HELICc"/>
    <property type="match status" value="1"/>
</dbReference>
<accession>A0ABR1XNR0</accession>
<evidence type="ECO:0000256" key="10">
    <source>
        <dbReference type="SAM" id="MobiDB-lite"/>
    </source>
</evidence>
<dbReference type="SUPFAM" id="SSF52540">
    <property type="entry name" value="P-loop containing nucleoside triphosphate hydrolases"/>
    <property type="match status" value="2"/>
</dbReference>
<keyword evidence="7" id="KW-0862">Zinc</keyword>
<protein>
    <submittedName>
        <fullName evidence="14">SNF2 family N-terminal domain-containing protein</fullName>
    </submittedName>
</protein>
<dbReference type="EMBL" id="JBBWUH010000007">
    <property type="protein sequence ID" value="KAK8161838.1"/>
    <property type="molecule type" value="Genomic_DNA"/>
</dbReference>
<evidence type="ECO:0000256" key="8">
    <source>
        <dbReference type="ARBA" id="ARBA00022840"/>
    </source>
</evidence>
<dbReference type="InterPro" id="IPR049730">
    <property type="entry name" value="SNF2/RAD54-like_C"/>
</dbReference>
<evidence type="ECO:0000256" key="3">
    <source>
        <dbReference type="ARBA" id="ARBA00022741"/>
    </source>
</evidence>
<evidence type="ECO:0000256" key="2">
    <source>
        <dbReference type="ARBA" id="ARBA00022723"/>
    </source>
</evidence>
<dbReference type="InterPro" id="IPR013083">
    <property type="entry name" value="Znf_RING/FYVE/PHD"/>
</dbReference>
<dbReference type="InterPro" id="IPR001841">
    <property type="entry name" value="Znf_RING"/>
</dbReference>
<dbReference type="PROSITE" id="PS51192">
    <property type="entry name" value="HELICASE_ATP_BIND_1"/>
    <property type="match status" value="1"/>
</dbReference>
<keyword evidence="8" id="KW-0067">ATP-binding</keyword>
<keyword evidence="2" id="KW-0479">Metal-binding</keyword>
<dbReference type="InterPro" id="IPR001650">
    <property type="entry name" value="Helicase_C-like"/>
</dbReference>
<dbReference type="PANTHER" id="PTHR45626">
    <property type="entry name" value="TRANSCRIPTION TERMINATION FACTOR 2-RELATED"/>
    <property type="match status" value="1"/>
</dbReference>